<name>G5JY03_9STRE</name>
<keyword evidence="3" id="KW-1003">Cell membrane</keyword>
<dbReference type="PROSITE" id="PS51178">
    <property type="entry name" value="PASTA"/>
    <property type="match status" value="1"/>
</dbReference>
<evidence type="ECO:0000256" key="10">
    <source>
        <dbReference type="ARBA" id="ARBA00023136"/>
    </source>
</evidence>
<keyword evidence="4" id="KW-0132">Cell division</keyword>
<dbReference type="PANTHER" id="PTHR30627:SF26">
    <property type="entry name" value="PENICILLIN-BINDING PROTEIN 2B"/>
    <property type="match status" value="1"/>
</dbReference>
<dbReference type="SUPFAM" id="SSF56519">
    <property type="entry name" value="Penicillin binding protein dimerisation domain"/>
    <property type="match status" value="1"/>
</dbReference>
<dbReference type="Pfam" id="PF03793">
    <property type="entry name" value="PASTA"/>
    <property type="match status" value="2"/>
</dbReference>
<dbReference type="Gene3D" id="3.30.70.2110">
    <property type="match status" value="1"/>
</dbReference>
<evidence type="ECO:0000256" key="15">
    <source>
        <dbReference type="SAM" id="Phobius"/>
    </source>
</evidence>
<dbReference type="SUPFAM" id="SSF54184">
    <property type="entry name" value="Penicillin-binding protein 2x (pbp-2x), c-terminal domain"/>
    <property type="match status" value="2"/>
</dbReference>
<keyword evidence="7" id="KW-0133">Cell shape</keyword>
<evidence type="ECO:0000256" key="7">
    <source>
        <dbReference type="ARBA" id="ARBA00022960"/>
    </source>
</evidence>
<evidence type="ECO:0000256" key="5">
    <source>
        <dbReference type="ARBA" id="ARBA00022692"/>
    </source>
</evidence>
<dbReference type="GO" id="GO:0009252">
    <property type="term" value="P:peptidoglycan biosynthetic process"/>
    <property type="evidence" value="ECO:0007669"/>
    <property type="project" value="UniProtKB-KW"/>
</dbReference>
<sequence length="747" mass="81750">MKNLKKKFLDYVIGDRRTPEKNRERVGQNLMILSIFVFFVFVINFIIIIGTDRKFGVNLSKGASSVYQSVQTVQAKRGTIYDRNGNPIAEDSTTYNIYAVISKSHVSTSGEKLFVQPSQYDEVADIFQKYLGMDKKYVIKQLSQKKLTQVSFGTKGSNITYSTMSAVTKAIDKAKIKGVAFTTSPGRMYPNGTFASQFIGLAQVKEKKDGSKILAGATGMEAALDKILSGKDGQVTYQKDRNGNTLLGAATTVKEAENGKDVYTTLSAPIQTYLETRMDAFQEKAKGVQASATLVNAKTGEILATSQRPSFNSDTKDGLNAKGFTWQNTLYQTNYEPGSTMKVMLLASAIDKGVFNPNETYNSAEVKIADATIKDWDVNEGISSGQYLTYAQGFAHSSNVGMTNLEQKMGNKTWLNYLDKYRFGLPTRFGMGNEATGLLPTDNVVTTAMSAFGQGIGVTQTQMLRAFSSVSNDGVMLEPQFISKVYDPKTGTTRSAQKEVTGKPVSKEAAVKTRQYMVTVGTDPYYGTLYANGAPVIQVGNQSVAVKSGTAQIASGDGSGYLTGSNDYIYSVVAMVPSENPDFVMYVTLQQPEHFSVTLWQDVVNPVLEEATLMKDTLLSPVETPKDQQTKYRLSKVIGKNPGNIADELRQNLVHPIILGTGNKITKTSVDSGSNLNENEQILLLTSHFETVPDMYGWTKKNVKKFEDWTGIKVTFKGKSSGTVTNQSVDVGKNLKKVKKITITIGD</sequence>
<feature type="transmembrane region" description="Helical" evidence="15">
    <location>
        <begin position="30"/>
        <end position="50"/>
    </location>
</feature>
<dbReference type="GO" id="GO:0008360">
    <property type="term" value="P:regulation of cell shape"/>
    <property type="evidence" value="ECO:0007669"/>
    <property type="project" value="UniProtKB-KW"/>
</dbReference>
<dbReference type="NCBIfam" id="NF038271">
    <property type="entry name" value="strep_PBP2X"/>
    <property type="match status" value="1"/>
</dbReference>
<dbReference type="InterPro" id="IPR005311">
    <property type="entry name" value="PBP_dimer"/>
</dbReference>
<dbReference type="CDD" id="cd06575">
    <property type="entry name" value="PASTA_Pbp2x-like_2"/>
    <property type="match status" value="1"/>
</dbReference>
<evidence type="ECO:0000256" key="14">
    <source>
        <dbReference type="ARBA" id="ARBA00055980"/>
    </source>
</evidence>
<dbReference type="eggNOG" id="COG0768">
    <property type="taxonomic scope" value="Bacteria"/>
</dbReference>
<dbReference type="OrthoDB" id="9804124at2"/>
<evidence type="ECO:0000313" key="17">
    <source>
        <dbReference type="EMBL" id="EHJ52248.1"/>
    </source>
</evidence>
<dbReference type="STRING" id="764298.STRMA_0049"/>
<dbReference type="GO" id="GO:0046677">
    <property type="term" value="P:response to antibiotic"/>
    <property type="evidence" value="ECO:0007669"/>
    <property type="project" value="UniProtKB-KW"/>
</dbReference>
<dbReference type="Proteomes" id="UP000003573">
    <property type="component" value="Unassembled WGS sequence"/>
</dbReference>
<evidence type="ECO:0000256" key="13">
    <source>
        <dbReference type="ARBA" id="ARBA00023316"/>
    </source>
</evidence>
<dbReference type="FunFam" id="3.40.710.10:FF:000095">
    <property type="entry name" value="Penicillin-binding protein 2x"/>
    <property type="match status" value="1"/>
</dbReference>
<dbReference type="InterPro" id="IPR036138">
    <property type="entry name" value="PBP_dimer_sf"/>
</dbReference>
<evidence type="ECO:0000256" key="1">
    <source>
        <dbReference type="ARBA" id="ARBA00004162"/>
    </source>
</evidence>
<keyword evidence="13" id="KW-0961">Cell wall biogenesis/degradation</keyword>
<dbReference type="RefSeq" id="WP_003080058.1">
    <property type="nucleotide sequence ID" value="NZ_AEUW02000001.1"/>
</dbReference>
<keyword evidence="12" id="KW-0131">Cell cycle</keyword>
<keyword evidence="6" id="KW-0677">Repeat</keyword>
<evidence type="ECO:0000256" key="12">
    <source>
        <dbReference type="ARBA" id="ARBA00023306"/>
    </source>
</evidence>
<evidence type="ECO:0000256" key="11">
    <source>
        <dbReference type="ARBA" id="ARBA00023251"/>
    </source>
</evidence>
<accession>G5JY03</accession>
<protein>
    <submittedName>
        <fullName evidence="17">Penicillin-binding protein, transpeptidase domain protein</fullName>
    </submittedName>
</protein>
<evidence type="ECO:0000313" key="18">
    <source>
        <dbReference type="Proteomes" id="UP000003573"/>
    </source>
</evidence>
<comment type="similarity">
    <text evidence="2">Belongs to the transpeptidase family.</text>
</comment>
<dbReference type="Gene3D" id="3.90.1310.10">
    <property type="entry name" value="Penicillin-binding protein 2a (Domain 2)"/>
    <property type="match status" value="1"/>
</dbReference>
<dbReference type="InterPro" id="IPR012338">
    <property type="entry name" value="Beta-lactam/transpept-like"/>
</dbReference>
<comment type="subcellular location">
    <subcellularLocation>
        <location evidence="1">Cell membrane</location>
        <topology evidence="1">Single-pass membrane protein</topology>
    </subcellularLocation>
</comment>
<evidence type="ECO:0000256" key="8">
    <source>
        <dbReference type="ARBA" id="ARBA00022984"/>
    </source>
</evidence>
<gene>
    <name evidence="17" type="ORF">STRMA_0049</name>
</gene>
<keyword evidence="18" id="KW-1185">Reference proteome</keyword>
<dbReference type="PANTHER" id="PTHR30627">
    <property type="entry name" value="PEPTIDOGLYCAN D,D-TRANSPEPTIDASE"/>
    <property type="match status" value="1"/>
</dbReference>
<keyword evidence="11" id="KW-0046">Antibiotic resistance</keyword>
<dbReference type="AlphaFoldDB" id="G5JY03"/>
<dbReference type="InterPro" id="IPR001460">
    <property type="entry name" value="PCN-bd_Tpept"/>
</dbReference>
<evidence type="ECO:0000256" key="2">
    <source>
        <dbReference type="ARBA" id="ARBA00007171"/>
    </source>
</evidence>
<reference evidence="17 18" key="1">
    <citation type="journal article" date="2014" name="Int. J. Syst. Evol. Microbiol.">
        <title>Phylogenomics and the dynamic genome evolution of the genus Streptococcus.</title>
        <authorList>
            <consortium name="The Broad Institute Genome Sequencing Platform"/>
            <person name="Richards V.P."/>
            <person name="Palmer S.R."/>
            <person name="Pavinski Bitar P.D."/>
            <person name="Qin X."/>
            <person name="Weinstock G.M."/>
            <person name="Highlander S.K."/>
            <person name="Town C.D."/>
            <person name="Burne R.A."/>
            <person name="Stanhope M.J."/>
        </authorList>
    </citation>
    <scope>NUCLEOTIDE SEQUENCE [LARGE SCALE GENOMIC DNA]</scope>
    <source>
        <strain evidence="17 18">NCTC 11558</strain>
    </source>
</reference>
<dbReference type="EMBL" id="AEUW02000001">
    <property type="protein sequence ID" value="EHJ52248.1"/>
    <property type="molecule type" value="Genomic_DNA"/>
</dbReference>
<dbReference type="Pfam" id="PF00905">
    <property type="entry name" value="Transpeptidase"/>
    <property type="match status" value="1"/>
</dbReference>
<dbReference type="SMART" id="SM00740">
    <property type="entry name" value="PASTA"/>
    <property type="match status" value="2"/>
</dbReference>
<evidence type="ECO:0000256" key="9">
    <source>
        <dbReference type="ARBA" id="ARBA00022989"/>
    </source>
</evidence>
<dbReference type="InterPro" id="IPR050515">
    <property type="entry name" value="Beta-lactam/transpept"/>
</dbReference>
<dbReference type="GO" id="GO:0071555">
    <property type="term" value="P:cell wall organization"/>
    <property type="evidence" value="ECO:0007669"/>
    <property type="project" value="UniProtKB-KW"/>
</dbReference>
<organism evidence="17 18">
    <name type="scientific">Streptococcus macacae NCTC 11558</name>
    <dbReference type="NCBI Taxonomy" id="764298"/>
    <lineage>
        <taxon>Bacteria</taxon>
        <taxon>Bacillati</taxon>
        <taxon>Bacillota</taxon>
        <taxon>Bacilli</taxon>
        <taxon>Lactobacillales</taxon>
        <taxon>Streptococcaceae</taxon>
        <taxon>Streptococcus</taxon>
    </lineage>
</organism>
<keyword evidence="5 15" id="KW-0812">Transmembrane</keyword>
<feature type="domain" description="PASTA" evidence="16">
    <location>
        <begin position="686"/>
        <end position="747"/>
    </location>
</feature>
<evidence type="ECO:0000256" key="6">
    <source>
        <dbReference type="ARBA" id="ARBA00022737"/>
    </source>
</evidence>
<dbReference type="InterPro" id="IPR053467">
    <property type="entry name" value="PbpX"/>
</dbReference>
<dbReference type="Pfam" id="PF03717">
    <property type="entry name" value="PBP_dimer"/>
    <property type="match status" value="1"/>
</dbReference>
<dbReference type="InterPro" id="IPR005543">
    <property type="entry name" value="PASTA_dom"/>
</dbReference>
<keyword evidence="9 15" id="KW-1133">Transmembrane helix</keyword>
<comment type="function">
    <text evidence="14">A transpeptidase that forms peptide cross-links between adjacent glycan strands in cell wall peptidoglycan (PG). Part of the divisome machinery that synthesizes the septal cross wall. Beta-lactams inactivate the PBPs by acylating an essential serine residue in the active site of these proteins.</text>
</comment>
<comment type="caution">
    <text evidence="17">The sequence shown here is derived from an EMBL/GenBank/DDBJ whole genome shotgun (WGS) entry which is preliminary data.</text>
</comment>
<dbReference type="GO" id="GO:0005886">
    <property type="term" value="C:plasma membrane"/>
    <property type="evidence" value="ECO:0007669"/>
    <property type="project" value="UniProtKB-SubCell"/>
</dbReference>
<dbReference type="CDD" id="cd06576">
    <property type="entry name" value="PASTA_Pbp2x-like_1"/>
    <property type="match status" value="1"/>
</dbReference>
<dbReference type="GO" id="GO:0051301">
    <property type="term" value="P:cell division"/>
    <property type="evidence" value="ECO:0007669"/>
    <property type="project" value="UniProtKB-KW"/>
</dbReference>
<proteinExistence type="inferred from homology"/>
<dbReference type="Gene3D" id="2.20.70.70">
    <property type="match status" value="2"/>
</dbReference>
<evidence type="ECO:0000256" key="3">
    <source>
        <dbReference type="ARBA" id="ARBA00022475"/>
    </source>
</evidence>
<dbReference type="Gene3D" id="3.40.710.10">
    <property type="entry name" value="DD-peptidase/beta-lactamase superfamily"/>
    <property type="match status" value="1"/>
</dbReference>
<evidence type="ECO:0000256" key="4">
    <source>
        <dbReference type="ARBA" id="ARBA00022618"/>
    </source>
</evidence>
<keyword evidence="10 15" id="KW-0472">Membrane</keyword>
<dbReference type="SUPFAM" id="SSF56601">
    <property type="entry name" value="beta-lactamase/transpeptidase-like"/>
    <property type="match status" value="1"/>
</dbReference>
<keyword evidence="8" id="KW-0573">Peptidoglycan synthesis</keyword>
<evidence type="ECO:0000259" key="16">
    <source>
        <dbReference type="PROSITE" id="PS51178"/>
    </source>
</evidence>
<dbReference type="GO" id="GO:0008658">
    <property type="term" value="F:penicillin binding"/>
    <property type="evidence" value="ECO:0007669"/>
    <property type="project" value="InterPro"/>
</dbReference>